<feature type="binding site" evidence="9">
    <location>
        <position position="84"/>
    </location>
    <ligand>
        <name>a divalent metal cation</name>
        <dbReference type="ChEBI" id="CHEBI:60240"/>
    </ligand>
</feature>
<evidence type="ECO:0000256" key="3">
    <source>
        <dbReference type="ARBA" id="ARBA00004496"/>
    </source>
</evidence>
<evidence type="ECO:0000259" key="12">
    <source>
        <dbReference type="PROSITE" id="PS51975"/>
    </source>
</evidence>
<evidence type="ECO:0000256" key="2">
    <source>
        <dbReference type="ARBA" id="ARBA00004065"/>
    </source>
</evidence>
<dbReference type="SUPFAM" id="SSF53098">
    <property type="entry name" value="Ribonuclease H-like"/>
    <property type="match status" value="1"/>
</dbReference>
<keyword evidence="7 9" id="KW-0255">Endonuclease</keyword>
<keyword evidence="8 9" id="KW-0378">Hydrolase</keyword>
<sequence>MAQTLSFTVKEAKDLAKQLEGYTSLPAPSKYELARYQFGQAIVTIYTSGKMVIQGKSALVENAVKEKIITMLEKASDELVFGIDEVGRGEREGPLVVSGVLGQRNTMRGLRDSKKTSDIKNKYSEATHKSWLQASVSVNPHYIDMLRGKGINLNDIEIKIANHMHALIQEFESHALTIMDGKTMRGAAKGIVFLEKADDVEPSVSAASIVAKHLRNESGNKEERKSWKKKES</sequence>
<keyword evidence="5 9" id="KW-0540">Nuclease</keyword>
<comment type="cofactor">
    <cofactor evidence="9">
        <name>Mn(2+)</name>
        <dbReference type="ChEBI" id="CHEBI:29035"/>
    </cofactor>
    <cofactor evidence="9">
        <name>Mg(2+)</name>
        <dbReference type="ChEBI" id="CHEBI:18420"/>
    </cofactor>
    <text evidence="9">Manganese or magnesium. Binds 1 divalent metal ion per monomer in the absence of substrate. May bind a second metal ion after substrate binding.</text>
</comment>
<dbReference type="InterPro" id="IPR001352">
    <property type="entry name" value="RNase_HII/HIII"/>
</dbReference>
<organism evidence="13">
    <name type="scientific">Candidatus Iainarchaeum sp</name>
    <dbReference type="NCBI Taxonomy" id="3101447"/>
    <lineage>
        <taxon>Archaea</taxon>
        <taxon>Candidatus Iainarchaeota</taxon>
        <taxon>Candidatus Iainarchaeia</taxon>
        <taxon>Candidatus Iainarchaeales</taxon>
        <taxon>Candidatus Iainarchaeaceae</taxon>
        <taxon>Candidatus Iainarchaeum</taxon>
    </lineage>
</organism>
<dbReference type="InterPro" id="IPR024567">
    <property type="entry name" value="RNase_HII/HIII_dom"/>
</dbReference>
<dbReference type="EMBL" id="CP064981">
    <property type="protein sequence ID" value="QQR92417.1"/>
    <property type="molecule type" value="Genomic_DNA"/>
</dbReference>
<feature type="binding site" evidence="9">
    <location>
        <position position="180"/>
    </location>
    <ligand>
        <name>a divalent metal cation</name>
        <dbReference type="ChEBI" id="CHEBI:60240"/>
    </ligand>
</feature>
<dbReference type="GO" id="GO:0003723">
    <property type="term" value="F:RNA binding"/>
    <property type="evidence" value="ECO:0007669"/>
    <property type="project" value="UniProtKB-UniRule"/>
</dbReference>
<dbReference type="AlphaFoldDB" id="A0A7T9DJD4"/>
<dbReference type="EC" id="3.1.26.4" evidence="10"/>
<comment type="function">
    <text evidence="2 10">Endonuclease that specifically degrades the RNA of RNA-DNA hybrids.</text>
</comment>
<comment type="catalytic activity">
    <reaction evidence="1 9 10">
        <text>Endonucleolytic cleavage to 5'-phosphomonoester.</text>
        <dbReference type="EC" id="3.1.26.4"/>
    </reaction>
</comment>
<dbReference type="GO" id="GO:0043137">
    <property type="term" value="P:DNA replication, removal of RNA primer"/>
    <property type="evidence" value="ECO:0007669"/>
    <property type="project" value="TreeGrafter"/>
</dbReference>
<dbReference type="GO" id="GO:0046872">
    <property type="term" value="F:metal ion binding"/>
    <property type="evidence" value="ECO:0007669"/>
    <property type="project" value="UniProtKB-KW"/>
</dbReference>
<evidence type="ECO:0000256" key="11">
    <source>
        <dbReference type="SAM" id="MobiDB-lite"/>
    </source>
</evidence>
<proteinExistence type="inferred from homology"/>
<protein>
    <recommendedName>
        <fullName evidence="10">Ribonuclease</fullName>
        <ecNumber evidence="10">3.1.26.4</ecNumber>
    </recommendedName>
</protein>
<name>A0A7T9DJD4_9ARCH</name>
<feature type="compositionally biased region" description="Basic and acidic residues" evidence="11">
    <location>
        <begin position="214"/>
        <end position="232"/>
    </location>
</feature>
<dbReference type="InterPro" id="IPR012295">
    <property type="entry name" value="TBP_dom_sf"/>
</dbReference>
<dbReference type="InterPro" id="IPR036397">
    <property type="entry name" value="RNaseH_sf"/>
</dbReference>
<evidence type="ECO:0000256" key="4">
    <source>
        <dbReference type="ARBA" id="ARBA00022490"/>
    </source>
</evidence>
<feature type="domain" description="RNase H type-2" evidence="12">
    <location>
        <begin position="78"/>
        <end position="232"/>
    </location>
</feature>
<evidence type="ECO:0000256" key="10">
    <source>
        <dbReference type="RuleBase" id="RU003515"/>
    </source>
</evidence>
<feature type="region of interest" description="Disordered" evidence="11">
    <location>
        <begin position="213"/>
        <end position="232"/>
    </location>
</feature>
<evidence type="ECO:0000256" key="7">
    <source>
        <dbReference type="ARBA" id="ARBA00022759"/>
    </source>
</evidence>
<dbReference type="GO" id="GO:0005737">
    <property type="term" value="C:cytoplasm"/>
    <property type="evidence" value="ECO:0007669"/>
    <property type="project" value="UniProtKB-SubCell"/>
</dbReference>
<keyword evidence="6 9" id="KW-0479">Metal-binding</keyword>
<dbReference type="Proteomes" id="UP000596004">
    <property type="component" value="Chromosome"/>
</dbReference>
<keyword evidence="4" id="KW-0963">Cytoplasm</keyword>
<dbReference type="PROSITE" id="PS51975">
    <property type="entry name" value="RNASE_H_2"/>
    <property type="match status" value="1"/>
</dbReference>
<dbReference type="PANTHER" id="PTHR10954">
    <property type="entry name" value="RIBONUCLEASE H2 SUBUNIT A"/>
    <property type="match status" value="1"/>
</dbReference>
<dbReference type="Gene3D" id="3.30.310.10">
    <property type="entry name" value="TATA-Binding Protein"/>
    <property type="match status" value="1"/>
</dbReference>
<dbReference type="GO" id="GO:0006298">
    <property type="term" value="P:mismatch repair"/>
    <property type="evidence" value="ECO:0007669"/>
    <property type="project" value="TreeGrafter"/>
</dbReference>
<evidence type="ECO:0000256" key="8">
    <source>
        <dbReference type="ARBA" id="ARBA00022801"/>
    </source>
</evidence>
<evidence type="ECO:0000256" key="5">
    <source>
        <dbReference type="ARBA" id="ARBA00022722"/>
    </source>
</evidence>
<accession>A0A7T9DJD4</accession>
<dbReference type="Pfam" id="PF01351">
    <property type="entry name" value="RNase_HII"/>
    <property type="match status" value="1"/>
</dbReference>
<evidence type="ECO:0000256" key="6">
    <source>
        <dbReference type="ARBA" id="ARBA00022723"/>
    </source>
</evidence>
<dbReference type="Gene3D" id="3.30.420.10">
    <property type="entry name" value="Ribonuclease H-like superfamily/Ribonuclease H"/>
    <property type="match status" value="1"/>
</dbReference>
<dbReference type="GO" id="GO:0004523">
    <property type="term" value="F:RNA-DNA hybrid ribonuclease activity"/>
    <property type="evidence" value="ECO:0007669"/>
    <property type="project" value="UniProtKB-UniRule"/>
</dbReference>
<feature type="binding site" evidence="9">
    <location>
        <position position="85"/>
    </location>
    <ligand>
        <name>a divalent metal cation</name>
        <dbReference type="ChEBI" id="CHEBI:60240"/>
    </ligand>
</feature>
<gene>
    <name evidence="13" type="ORF">IPJ89_04665</name>
</gene>
<comment type="subcellular location">
    <subcellularLocation>
        <location evidence="3">Cytoplasm</location>
    </subcellularLocation>
</comment>
<evidence type="ECO:0000313" key="13">
    <source>
        <dbReference type="EMBL" id="QQR92417.1"/>
    </source>
</evidence>
<evidence type="ECO:0000256" key="9">
    <source>
        <dbReference type="PROSITE-ProRule" id="PRU01319"/>
    </source>
</evidence>
<dbReference type="GO" id="GO:0032299">
    <property type="term" value="C:ribonuclease H2 complex"/>
    <property type="evidence" value="ECO:0007669"/>
    <property type="project" value="TreeGrafter"/>
</dbReference>
<evidence type="ECO:0000256" key="1">
    <source>
        <dbReference type="ARBA" id="ARBA00000077"/>
    </source>
</evidence>
<reference evidence="13" key="1">
    <citation type="submission" date="2020-11" db="EMBL/GenBank/DDBJ databases">
        <title>Connecting structure to function with the recovery of over 1000 high-quality activated sludge metagenome-assembled genomes encoding full-length rRNA genes using long-read sequencing.</title>
        <authorList>
            <person name="Singleton C.M."/>
            <person name="Petriglieri F."/>
            <person name="Kristensen J.M."/>
            <person name="Kirkegaard R.H."/>
            <person name="Michaelsen T.Y."/>
            <person name="Andersen M.H."/>
            <person name="Karst S.M."/>
            <person name="Dueholm M.S."/>
            <person name="Nielsen P.H."/>
            <person name="Albertsen M."/>
        </authorList>
    </citation>
    <scope>NUCLEOTIDE SEQUENCE</scope>
    <source>
        <strain evidence="13">Fred_18-Q3-R57-64_BAT3C.431</strain>
    </source>
</reference>
<dbReference type="InterPro" id="IPR012337">
    <property type="entry name" value="RNaseH-like_sf"/>
</dbReference>
<comment type="similarity">
    <text evidence="10">Belongs to the RNase HII family.</text>
</comment>
<dbReference type="PANTHER" id="PTHR10954:SF23">
    <property type="entry name" value="RIBONUCLEASE"/>
    <property type="match status" value="1"/>
</dbReference>